<dbReference type="InParanoid" id="A0A5N4B3R0"/>
<dbReference type="Proteomes" id="UP000327044">
    <property type="component" value="Unassembled WGS sequence"/>
</dbReference>
<feature type="compositionally biased region" description="Acidic residues" evidence="1">
    <location>
        <begin position="21"/>
        <end position="40"/>
    </location>
</feature>
<dbReference type="InterPro" id="IPR029526">
    <property type="entry name" value="PGBD"/>
</dbReference>
<protein>
    <recommendedName>
        <fullName evidence="2">PiggyBac transposable element-derived protein domain-containing protein</fullName>
    </recommendedName>
</protein>
<dbReference type="Pfam" id="PF13843">
    <property type="entry name" value="DDE_Tnp_1_7"/>
    <property type="match status" value="1"/>
</dbReference>
<sequence>MMMKIQVMRFAVEDETRSEDTDTEQEIDSDENNSEEETDANIDRHGFSISWDGTIWNKHYFTKKMRRSKKNIVTQLPGTRGAARNIKDPFGIWSTFFNNKIMSIIVENTNKYLASRAANYDRDTYTRSTNIPEIHALLGILLLSGVKKNNHLNAVDLFKTNGTVPEIYRLRFDDLETREARQSIDKLAPIRDLFEEFVENCKGNYSLSHSVTIDEKLEAFRGRCSFRQYIPSKPSKYGIKIFALCDARMYYTANLEVYVGTQPEGPYSTNNSALSVVERLCKPIRGTGRNLTMDNWFTSLELAESLLKQNHWYYPEKQTLLTVRIYRRKESPHWVKYVWVQNEMYPCIAHSEKE</sequence>
<dbReference type="AlphaFoldDB" id="A0A5N4B3R0"/>
<dbReference type="EMBL" id="VVIM01000001">
    <property type="protein sequence ID" value="KAB0804247.1"/>
    <property type="molecule type" value="Genomic_DNA"/>
</dbReference>
<feature type="domain" description="PiggyBac transposable element-derived protein" evidence="2">
    <location>
        <begin position="88"/>
        <end position="311"/>
    </location>
</feature>
<name>A0A5N4B3R0_PHOPY</name>
<keyword evidence="4" id="KW-1185">Reference proteome</keyword>
<evidence type="ECO:0000259" key="2">
    <source>
        <dbReference type="Pfam" id="PF13843"/>
    </source>
</evidence>
<dbReference type="PANTHER" id="PTHR46599">
    <property type="entry name" value="PIGGYBAC TRANSPOSABLE ELEMENT-DERIVED PROTEIN 4"/>
    <property type="match status" value="1"/>
</dbReference>
<evidence type="ECO:0000313" key="3">
    <source>
        <dbReference type="EMBL" id="KAB0804247.1"/>
    </source>
</evidence>
<evidence type="ECO:0000313" key="4">
    <source>
        <dbReference type="Proteomes" id="UP000327044"/>
    </source>
</evidence>
<proteinExistence type="predicted"/>
<organism evidence="3 4">
    <name type="scientific">Photinus pyralis</name>
    <name type="common">Common eastern firefly</name>
    <name type="synonym">Lampyris pyralis</name>
    <dbReference type="NCBI Taxonomy" id="7054"/>
    <lineage>
        <taxon>Eukaryota</taxon>
        <taxon>Metazoa</taxon>
        <taxon>Ecdysozoa</taxon>
        <taxon>Arthropoda</taxon>
        <taxon>Hexapoda</taxon>
        <taxon>Insecta</taxon>
        <taxon>Pterygota</taxon>
        <taxon>Neoptera</taxon>
        <taxon>Endopterygota</taxon>
        <taxon>Coleoptera</taxon>
        <taxon>Polyphaga</taxon>
        <taxon>Elateriformia</taxon>
        <taxon>Elateroidea</taxon>
        <taxon>Lampyridae</taxon>
        <taxon>Lampyrinae</taxon>
        <taxon>Photinus</taxon>
    </lineage>
</organism>
<accession>A0A5N4B3R0</accession>
<feature type="region of interest" description="Disordered" evidence="1">
    <location>
        <begin position="13"/>
        <end position="41"/>
    </location>
</feature>
<reference evidence="3 4" key="1">
    <citation type="journal article" date="2018" name="Elife">
        <title>Firefly genomes illuminate parallel origins of bioluminescence in beetles.</title>
        <authorList>
            <person name="Fallon T.R."/>
            <person name="Lower S.E."/>
            <person name="Chang C.H."/>
            <person name="Bessho-Uehara M."/>
            <person name="Martin G.J."/>
            <person name="Bewick A.J."/>
            <person name="Behringer M."/>
            <person name="Debat H.J."/>
            <person name="Wong I."/>
            <person name="Day J.C."/>
            <person name="Suvorov A."/>
            <person name="Silva C.J."/>
            <person name="Stanger-Hall K.F."/>
            <person name="Hall D.W."/>
            <person name="Schmitz R.J."/>
            <person name="Nelson D.R."/>
            <person name="Lewis S.M."/>
            <person name="Shigenobu S."/>
            <person name="Bybee S.M."/>
            <person name="Larracuente A.M."/>
            <person name="Oba Y."/>
            <person name="Weng J.K."/>
        </authorList>
    </citation>
    <scope>NUCLEOTIDE SEQUENCE [LARGE SCALE GENOMIC DNA]</scope>
    <source>
        <strain evidence="3">1611_PpyrPB1</strain>
        <tissue evidence="3">Whole body</tissue>
    </source>
</reference>
<comment type="caution">
    <text evidence="3">The sequence shown here is derived from an EMBL/GenBank/DDBJ whole genome shotgun (WGS) entry which is preliminary data.</text>
</comment>
<evidence type="ECO:0000256" key="1">
    <source>
        <dbReference type="SAM" id="MobiDB-lite"/>
    </source>
</evidence>
<dbReference type="PANTHER" id="PTHR46599:SF6">
    <property type="entry name" value="DUAL SPECIFICITY PHOSPHATASE 26"/>
    <property type="match status" value="1"/>
</dbReference>
<gene>
    <name evidence="3" type="ORF">PPYR_01217</name>
</gene>